<feature type="transmembrane region" description="Helical" evidence="1">
    <location>
        <begin position="91"/>
        <end position="113"/>
    </location>
</feature>
<dbReference type="RefSeq" id="WP_261854657.1">
    <property type="nucleotide sequence ID" value="NZ_BQXY01000018.1"/>
</dbReference>
<name>A0A9W5Y7C3_9CLOT</name>
<feature type="transmembrane region" description="Helical" evidence="1">
    <location>
        <begin position="125"/>
        <end position="140"/>
    </location>
</feature>
<keyword evidence="1" id="KW-0472">Membrane</keyword>
<gene>
    <name evidence="2" type="ORF">CFOLD11_46570</name>
</gene>
<dbReference type="AlphaFoldDB" id="A0A9W5Y7C3"/>
<dbReference type="EMBL" id="BQXY01000018">
    <property type="protein sequence ID" value="GKU27830.1"/>
    <property type="molecule type" value="Genomic_DNA"/>
</dbReference>
<sequence>MYKLFTVVIGFIITIMISFNSELQARVGNNLSLVVIHLVGLISVIIVMVVKKEKFSMDLHKVPLYLLSAGLIGVMVVLINNLTFSKVGASLSISLGMVGQLTAATVIDHFGLLGMKKYSFEKKKLLGFAFIILGIVVMALY</sequence>
<dbReference type="InterPro" id="IPR006750">
    <property type="entry name" value="YdcZ"/>
</dbReference>
<organism evidence="2 3">
    <name type="scientific">Clostridium folliculivorans</name>
    <dbReference type="NCBI Taxonomy" id="2886038"/>
    <lineage>
        <taxon>Bacteria</taxon>
        <taxon>Bacillati</taxon>
        <taxon>Bacillota</taxon>
        <taxon>Clostridia</taxon>
        <taxon>Eubacteriales</taxon>
        <taxon>Clostridiaceae</taxon>
        <taxon>Clostridium</taxon>
    </lineage>
</organism>
<dbReference type="Pfam" id="PF04657">
    <property type="entry name" value="DMT_YdcZ"/>
    <property type="match status" value="1"/>
</dbReference>
<comment type="caution">
    <text evidence="2">The sequence shown here is derived from an EMBL/GenBank/DDBJ whole genome shotgun (WGS) entry which is preliminary data.</text>
</comment>
<dbReference type="PANTHER" id="PTHR34821:SF2">
    <property type="entry name" value="INNER MEMBRANE PROTEIN YDCZ"/>
    <property type="match status" value="1"/>
</dbReference>
<keyword evidence="3" id="KW-1185">Reference proteome</keyword>
<proteinExistence type="predicted"/>
<feature type="transmembrane region" description="Helical" evidence="1">
    <location>
        <begin position="62"/>
        <end position="79"/>
    </location>
</feature>
<evidence type="ECO:0000313" key="3">
    <source>
        <dbReference type="Proteomes" id="UP001057868"/>
    </source>
</evidence>
<dbReference type="Proteomes" id="UP001057868">
    <property type="component" value="Unassembled WGS sequence"/>
</dbReference>
<evidence type="ECO:0000256" key="1">
    <source>
        <dbReference type="SAM" id="Phobius"/>
    </source>
</evidence>
<keyword evidence="1" id="KW-1133">Transmembrane helix</keyword>
<dbReference type="GO" id="GO:0005886">
    <property type="term" value="C:plasma membrane"/>
    <property type="evidence" value="ECO:0007669"/>
    <property type="project" value="TreeGrafter"/>
</dbReference>
<accession>A0A9W5Y7C3</accession>
<reference evidence="2" key="1">
    <citation type="journal article" date="2023" name="Int. J. Syst. Evol. Microbiol.">
        <title>&lt;i&gt;Clostridium folliculivorans&lt;/i&gt; sp. nov., isolated from soil samples of an organic paddy in Japan.</title>
        <authorList>
            <person name="Tazawa J."/>
            <person name="Kobayashi H."/>
            <person name="Tanizawa Y."/>
            <person name="Uchino A."/>
            <person name="Tanaka F."/>
            <person name="Urashima Y."/>
            <person name="Miura S."/>
            <person name="Sakamoto M."/>
            <person name="Ohkuma M."/>
            <person name="Tohno M."/>
        </authorList>
    </citation>
    <scope>NUCLEOTIDE SEQUENCE</scope>
    <source>
        <strain evidence="2">D1-1</strain>
    </source>
</reference>
<dbReference type="PANTHER" id="PTHR34821">
    <property type="entry name" value="INNER MEMBRANE PROTEIN YDCZ"/>
    <property type="match status" value="1"/>
</dbReference>
<feature type="transmembrane region" description="Helical" evidence="1">
    <location>
        <begin position="30"/>
        <end position="50"/>
    </location>
</feature>
<protein>
    <submittedName>
        <fullName evidence="2">Membrane protein</fullName>
    </submittedName>
</protein>
<evidence type="ECO:0000313" key="2">
    <source>
        <dbReference type="EMBL" id="GKU27830.1"/>
    </source>
</evidence>
<keyword evidence="1" id="KW-0812">Transmembrane</keyword>